<organism evidence="2 3">
    <name type="scientific">Photobacterium alginatilyticum</name>
    <dbReference type="NCBI Taxonomy" id="1775171"/>
    <lineage>
        <taxon>Bacteria</taxon>
        <taxon>Pseudomonadati</taxon>
        <taxon>Pseudomonadota</taxon>
        <taxon>Gammaproteobacteria</taxon>
        <taxon>Vibrionales</taxon>
        <taxon>Vibrionaceae</taxon>
        <taxon>Photobacterium</taxon>
    </lineage>
</organism>
<dbReference type="Proteomes" id="UP000738517">
    <property type="component" value="Unassembled WGS sequence"/>
</dbReference>
<protein>
    <submittedName>
        <fullName evidence="2">Uncharacterized protein</fullName>
    </submittedName>
</protein>
<evidence type="ECO:0000313" key="3">
    <source>
        <dbReference type="Proteomes" id="UP000738517"/>
    </source>
</evidence>
<feature type="compositionally biased region" description="Basic and acidic residues" evidence="1">
    <location>
        <begin position="14"/>
        <end position="26"/>
    </location>
</feature>
<feature type="region of interest" description="Disordered" evidence="1">
    <location>
        <begin position="1"/>
        <end position="27"/>
    </location>
</feature>
<sequence>MGDNVTRLSTYRKSKSDSKKKQRSSDKYGLADALIQQLHEEADAPTVSASIHRPKFCKKVVTSFSITSIYKSNLKQEFYIATTIFNTQFIQKQIALAND</sequence>
<name>A0ABW9YRR6_9GAMM</name>
<proteinExistence type="predicted"/>
<reference evidence="2 3" key="1">
    <citation type="journal article" date="2017" name="Int. J. Syst. Evol. Microbiol.">
        <title>Photobacterium alginatilyticum sp. nov., a marine bacterium isolated from bottom seawater.</title>
        <authorList>
            <person name="Wang X."/>
            <person name="Wang Y."/>
            <person name="Yang X."/>
            <person name="Sun H."/>
            <person name="Li B."/>
            <person name="Zhang X.H."/>
        </authorList>
    </citation>
    <scope>NUCLEOTIDE SEQUENCE [LARGE SCALE GENOMIC DNA]</scope>
    <source>
        <strain evidence="2 3">P03D4</strain>
    </source>
</reference>
<evidence type="ECO:0000313" key="2">
    <source>
        <dbReference type="EMBL" id="NBI56252.1"/>
    </source>
</evidence>
<keyword evidence="3" id="KW-1185">Reference proteome</keyword>
<comment type="caution">
    <text evidence="2">The sequence shown here is derived from an EMBL/GenBank/DDBJ whole genome shotgun (WGS) entry which is preliminary data.</text>
</comment>
<dbReference type="EMBL" id="RSEJ01000061">
    <property type="protein sequence ID" value="NBI56252.1"/>
    <property type="molecule type" value="Genomic_DNA"/>
</dbReference>
<accession>A0ABW9YRR6</accession>
<evidence type="ECO:0000256" key="1">
    <source>
        <dbReference type="SAM" id="MobiDB-lite"/>
    </source>
</evidence>
<dbReference type="RefSeq" id="WP_160658521.1">
    <property type="nucleotide sequence ID" value="NZ_RSEJ01000061.1"/>
</dbReference>
<gene>
    <name evidence="2" type="ORF">EIZ48_27580</name>
</gene>